<dbReference type="InterPro" id="IPR000415">
    <property type="entry name" value="Nitroreductase-like"/>
</dbReference>
<dbReference type="PANTHER" id="PTHR43673:SF10">
    <property type="entry name" value="NADH DEHYDROGENASE_NAD(P)H NITROREDUCTASE XCC3605-RELATED"/>
    <property type="match status" value="1"/>
</dbReference>
<proteinExistence type="inferred from homology"/>
<evidence type="ECO:0000313" key="4">
    <source>
        <dbReference type="EMBL" id="GAH80310.1"/>
    </source>
</evidence>
<feature type="non-terminal residue" evidence="4">
    <location>
        <position position="159"/>
    </location>
</feature>
<comment type="caution">
    <text evidence="4">The sequence shown here is derived from an EMBL/GenBank/DDBJ whole genome shotgun (WGS) entry which is preliminary data.</text>
</comment>
<dbReference type="InterPro" id="IPR029479">
    <property type="entry name" value="Nitroreductase"/>
</dbReference>
<name>X1JFK3_9ZZZZ</name>
<evidence type="ECO:0000259" key="3">
    <source>
        <dbReference type="Pfam" id="PF00881"/>
    </source>
</evidence>
<accession>X1JFK3</accession>
<feature type="domain" description="Nitroreductase" evidence="3">
    <location>
        <begin position="7"/>
        <end position="156"/>
    </location>
</feature>
<dbReference type="EMBL" id="BARU01044692">
    <property type="protein sequence ID" value="GAH80310.1"/>
    <property type="molecule type" value="Genomic_DNA"/>
</dbReference>
<dbReference type="PANTHER" id="PTHR43673">
    <property type="entry name" value="NAD(P)H NITROREDUCTASE YDGI-RELATED"/>
    <property type="match status" value="1"/>
</dbReference>
<evidence type="ECO:0000256" key="1">
    <source>
        <dbReference type="ARBA" id="ARBA00007118"/>
    </source>
</evidence>
<reference evidence="4" key="1">
    <citation type="journal article" date="2014" name="Front. Microbiol.">
        <title>High frequency of phylogenetically diverse reductive dehalogenase-homologous genes in deep subseafloor sedimentary metagenomes.</title>
        <authorList>
            <person name="Kawai M."/>
            <person name="Futagami T."/>
            <person name="Toyoda A."/>
            <person name="Takaki Y."/>
            <person name="Nishi S."/>
            <person name="Hori S."/>
            <person name="Arai W."/>
            <person name="Tsubouchi T."/>
            <person name="Morono Y."/>
            <person name="Uchiyama I."/>
            <person name="Ito T."/>
            <person name="Fujiyama A."/>
            <person name="Inagaki F."/>
            <person name="Takami H."/>
        </authorList>
    </citation>
    <scope>NUCLEOTIDE SEQUENCE</scope>
    <source>
        <strain evidence="4">Expedition CK06-06</strain>
    </source>
</reference>
<dbReference type="SUPFAM" id="SSF55469">
    <property type="entry name" value="FMN-dependent nitroreductase-like"/>
    <property type="match status" value="1"/>
</dbReference>
<comment type="similarity">
    <text evidence="1">Belongs to the nitroreductase family.</text>
</comment>
<evidence type="ECO:0000256" key="2">
    <source>
        <dbReference type="ARBA" id="ARBA00023002"/>
    </source>
</evidence>
<keyword evidence="2" id="KW-0560">Oxidoreductase</keyword>
<dbReference type="CDD" id="cd02062">
    <property type="entry name" value="Nitro_FMN_reductase"/>
    <property type="match status" value="1"/>
</dbReference>
<gene>
    <name evidence="4" type="ORF">S03H2_68072</name>
</gene>
<dbReference type="Pfam" id="PF00881">
    <property type="entry name" value="Nitroreductase"/>
    <property type="match status" value="1"/>
</dbReference>
<dbReference type="AlphaFoldDB" id="X1JFK3"/>
<organism evidence="4">
    <name type="scientific">marine sediment metagenome</name>
    <dbReference type="NCBI Taxonomy" id="412755"/>
    <lineage>
        <taxon>unclassified sequences</taxon>
        <taxon>metagenomes</taxon>
        <taxon>ecological metagenomes</taxon>
    </lineage>
</organism>
<protein>
    <recommendedName>
        <fullName evidence="3">Nitroreductase domain-containing protein</fullName>
    </recommendedName>
</protein>
<dbReference type="GO" id="GO:0016491">
    <property type="term" value="F:oxidoreductase activity"/>
    <property type="evidence" value="ECO:0007669"/>
    <property type="project" value="UniProtKB-KW"/>
</dbReference>
<sequence length="159" mass="18797">MCFEDTLRSRRSYKFKFSNRKVDKVLIKESIELARWAPNAHNSQLWRYIIMEQGNSRNNLIENMNRKLKDDLLKDGRTEDFIRKKSEKTKTSFLSSPYLILLCLDTRELEKYSDRERERNEYIMGVQSVSASATYLLLAFEIKGLASCWYCAPLFAKDT</sequence>
<dbReference type="Gene3D" id="3.40.109.10">
    <property type="entry name" value="NADH Oxidase"/>
    <property type="match status" value="1"/>
</dbReference>